<evidence type="ECO:0000313" key="17">
    <source>
        <dbReference type="Proteomes" id="UP001153712"/>
    </source>
</evidence>
<comment type="catalytic activity">
    <reaction evidence="11">
        <text>A + NADH + H(+) = AH2 + NAD(+)</text>
        <dbReference type="Rhea" id="RHEA:11356"/>
        <dbReference type="ChEBI" id="CHEBI:13193"/>
        <dbReference type="ChEBI" id="CHEBI:15378"/>
        <dbReference type="ChEBI" id="CHEBI:17499"/>
        <dbReference type="ChEBI" id="CHEBI:57540"/>
        <dbReference type="ChEBI" id="CHEBI:57945"/>
    </reaction>
</comment>
<dbReference type="GO" id="GO:0046983">
    <property type="term" value="F:protein dimerization activity"/>
    <property type="evidence" value="ECO:0007669"/>
    <property type="project" value="InterPro"/>
</dbReference>
<keyword evidence="8" id="KW-0560">Oxidoreductase</keyword>
<dbReference type="Proteomes" id="UP001153712">
    <property type="component" value="Chromosome 1"/>
</dbReference>
<keyword evidence="7" id="KW-0809">Transit peptide</keyword>
<dbReference type="PRINTS" id="PR00368">
    <property type="entry name" value="FADPNR"/>
</dbReference>
<reference evidence="16" key="1">
    <citation type="submission" date="2022-01" db="EMBL/GenBank/DDBJ databases">
        <authorList>
            <person name="King R."/>
        </authorList>
    </citation>
    <scope>NUCLEOTIDE SEQUENCE</scope>
</reference>
<evidence type="ECO:0000256" key="10">
    <source>
        <dbReference type="ARBA" id="ARBA00023128"/>
    </source>
</evidence>
<name>A0A9N9THZ0_PHYSR</name>
<dbReference type="Pfam" id="PF14721">
    <property type="entry name" value="AIF_C"/>
    <property type="match status" value="1"/>
</dbReference>
<evidence type="ECO:0000256" key="3">
    <source>
        <dbReference type="ARBA" id="ARBA00006442"/>
    </source>
</evidence>
<feature type="domain" description="Mitochondrial apoptosis-inducing factor C-terminal" evidence="15">
    <location>
        <begin position="470"/>
        <end position="598"/>
    </location>
</feature>
<evidence type="ECO:0000259" key="14">
    <source>
        <dbReference type="Pfam" id="PF07992"/>
    </source>
</evidence>
<feature type="transmembrane region" description="Helical" evidence="13">
    <location>
        <begin position="84"/>
        <end position="102"/>
    </location>
</feature>
<evidence type="ECO:0000256" key="8">
    <source>
        <dbReference type="ARBA" id="ARBA00023002"/>
    </source>
</evidence>
<keyword evidence="4" id="KW-0285">Flavoprotein</keyword>
<dbReference type="GO" id="GO:0033108">
    <property type="term" value="P:mitochondrial respiratory chain complex assembly"/>
    <property type="evidence" value="ECO:0007669"/>
    <property type="project" value="TreeGrafter"/>
</dbReference>
<dbReference type="Gene3D" id="3.50.50.60">
    <property type="entry name" value="FAD/NAD(P)-binding domain"/>
    <property type="match status" value="2"/>
</dbReference>
<dbReference type="PRINTS" id="PR00411">
    <property type="entry name" value="PNDRDTASEI"/>
</dbReference>
<evidence type="ECO:0000256" key="13">
    <source>
        <dbReference type="SAM" id="Phobius"/>
    </source>
</evidence>
<gene>
    <name evidence="16" type="ORF">PHYEVI_LOCUS620</name>
</gene>
<evidence type="ECO:0000256" key="7">
    <source>
        <dbReference type="ARBA" id="ARBA00022946"/>
    </source>
</evidence>
<sequence length="618" mass="69179">MLRIRQLQTISVNLNISRQTSQYSQSAFNGIIYKHRPCCCVRTFSNDSKDKKIPSIKDASVNLMNDSIQSSEQKHDGSKKSKSLLFGMLFTAFTLGTIWFISPTKNKPKEFKLEEKKKRPIQKNPSNSKDIPKDVPYLLIGGGTASFTAFRAIKSVDPKAKVLMITNENFYPYMRPPLSKEIWFNEDKELVKKKAFKQWNGSERSLFYEPEEFYTDCTSLMEAPNGGVAVARGWTVKKLDVNEKFVTLDDGTEIRFGKCLLATGAKPKLLPVFQAAKLNEKTSDLVKIYRDIHDFEDAYNLFEKSADVAVVGGGFLGSELACAMARKDAKGNKNVYQIFKEGGNMGKILPEYLSAWTTNKVKNEGVKVIADSEVVALKEKNKKLELTLNDGNTLLVDYAVIAVGVEANTDLADESGLEVDPELGGYLVNTELQARSDIYVAGDCACFYDTKLGRRRFEHHDHAVVTGRLAGENMAGARKPYLHQSMFWSDLGPDVGYEAIGIVDSTLPTVAVFAKSEKKTASKTLENENKDAKIENAVVEEEQTEKGEKRLAKSVKVSESGDEDFNKGVIFYLKDDIVVGVVMWNVFNKIGVARQVLMDHRKYEDLNEVAKLFTIHED</sequence>
<keyword evidence="9" id="KW-0520">NAD</keyword>
<dbReference type="SUPFAM" id="SSF51905">
    <property type="entry name" value="FAD/NAD(P)-binding domain"/>
    <property type="match status" value="2"/>
</dbReference>
<evidence type="ECO:0000256" key="2">
    <source>
        <dbReference type="ARBA" id="ARBA00004173"/>
    </source>
</evidence>
<evidence type="ECO:0000256" key="6">
    <source>
        <dbReference type="ARBA" id="ARBA00022827"/>
    </source>
</evidence>
<evidence type="ECO:0000256" key="5">
    <source>
        <dbReference type="ARBA" id="ARBA00022703"/>
    </source>
</evidence>
<dbReference type="AlphaFoldDB" id="A0A9N9THZ0"/>
<dbReference type="InterPro" id="IPR023753">
    <property type="entry name" value="FAD/NAD-binding_dom"/>
</dbReference>
<comment type="cofactor">
    <cofactor evidence="1">
        <name>FAD</name>
        <dbReference type="ChEBI" id="CHEBI:57692"/>
    </cofactor>
</comment>
<proteinExistence type="inferred from homology"/>
<dbReference type="InterPro" id="IPR050446">
    <property type="entry name" value="FAD-oxidoreductase/Apoptosis"/>
</dbReference>
<evidence type="ECO:0000256" key="12">
    <source>
        <dbReference type="SAM" id="Coils"/>
    </source>
</evidence>
<dbReference type="SUPFAM" id="SSF55424">
    <property type="entry name" value="FAD/NAD-linked reductases, dimerisation (C-terminal) domain"/>
    <property type="match status" value="1"/>
</dbReference>
<dbReference type="Gene3D" id="3.30.390.30">
    <property type="match status" value="1"/>
</dbReference>
<keyword evidence="13" id="KW-1133">Transmembrane helix</keyword>
<evidence type="ECO:0000313" key="16">
    <source>
        <dbReference type="EMBL" id="CAG9854156.1"/>
    </source>
</evidence>
<keyword evidence="6" id="KW-0274">FAD</keyword>
<dbReference type="GO" id="GO:0006915">
    <property type="term" value="P:apoptotic process"/>
    <property type="evidence" value="ECO:0007669"/>
    <property type="project" value="UniProtKB-KW"/>
</dbReference>
<dbReference type="PANTHER" id="PTHR43557">
    <property type="entry name" value="APOPTOSIS-INDUCING FACTOR 1"/>
    <property type="match status" value="1"/>
</dbReference>
<keyword evidence="13" id="KW-0812">Transmembrane</keyword>
<keyword evidence="12" id="KW-0175">Coiled coil</keyword>
<evidence type="ECO:0000256" key="9">
    <source>
        <dbReference type="ARBA" id="ARBA00023027"/>
    </source>
</evidence>
<comment type="similarity">
    <text evidence="3">Belongs to the FAD-dependent oxidoreductase family.</text>
</comment>
<keyword evidence="5" id="KW-0053">Apoptosis</keyword>
<organism evidence="16 17">
    <name type="scientific">Phyllotreta striolata</name>
    <name type="common">Striped flea beetle</name>
    <name type="synonym">Crioceris striolata</name>
    <dbReference type="NCBI Taxonomy" id="444603"/>
    <lineage>
        <taxon>Eukaryota</taxon>
        <taxon>Metazoa</taxon>
        <taxon>Ecdysozoa</taxon>
        <taxon>Arthropoda</taxon>
        <taxon>Hexapoda</taxon>
        <taxon>Insecta</taxon>
        <taxon>Pterygota</taxon>
        <taxon>Neoptera</taxon>
        <taxon>Endopterygota</taxon>
        <taxon>Coleoptera</taxon>
        <taxon>Polyphaga</taxon>
        <taxon>Cucujiformia</taxon>
        <taxon>Chrysomeloidea</taxon>
        <taxon>Chrysomelidae</taxon>
        <taxon>Galerucinae</taxon>
        <taxon>Alticini</taxon>
        <taxon>Phyllotreta</taxon>
    </lineage>
</organism>
<evidence type="ECO:0000256" key="1">
    <source>
        <dbReference type="ARBA" id="ARBA00001974"/>
    </source>
</evidence>
<keyword evidence="10" id="KW-0496">Mitochondrion</keyword>
<dbReference type="GO" id="GO:0016174">
    <property type="term" value="F:NAD(P)H oxidase H2O2-forming activity"/>
    <property type="evidence" value="ECO:0007669"/>
    <property type="project" value="TreeGrafter"/>
</dbReference>
<accession>A0A9N9THZ0</accession>
<evidence type="ECO:0000256" key="11">
    <source>
        <dbReference type="ARBA" id="ARBA00047786"/>
    </source>
</evidence>
<evidence type="ECO:0000256" key="4">
    <source>
        <dbReference type="ARBA" id="ARBA00022630"/>
    </source>
</evidence>
<feature type="coiled-coil region" evidence="12">
    <location>
        <begin position="515"/>
        <end position="545"/>
    </location>
</feature>
<dbReference type="Pfam" id="PF07992">
    <property type="entry name" value="Pyr_redox_2"/>
    <property type="match status" value="1"/>
</dbReference>
<keyword evidence="13" id="KW-0472">Membrane</keyword>
<dbReference type="GO" id="GO:0071949">
    <property type="term" value="F:FAD binding"/>
    <property type="evidence" value="ECO:0007669"/>
    <property type="project" value="TreeGrafter"/>
</dbReference>
<protein>
    <recommendedName>
        <fullName evidence="18">Apoptosis-inducing factor 1, mitochondrial</fullName>
    </recommendedName>
</protein>
<dbReference type="EMBL" id="OU900094">
    <property type="protein sequence ID" value="CAG9854156.1"/>
    <property type="molecule type" value="Genomic_DNA"/>
</dbReference>
<dbReference type="InterPro" id="IPR016156">
    <property type="entry name" value="FAD/NAD-linked_Rdtase_dimer_sf"/>
</dbReference>
<dbReference type="GO" id="GO:0005739">
    <property type="term" value="C:mitochondrion"/>
    <property type="evidence" value="ECO:0007669"/>
    <property type="project" value="UniProtKB-SubCell"/>
</dbReference>
<dbReference type="SMART" id="SM01353">
    <property type="entry name" value="AIF_C"/>
    <property type="match status" value="1"/>
</dbReference>
<dbReference type="InterPro" id="IPR036188">
    <property type="entry name" value="FAD/NAD-bd_sf"/>
</dbReference>
<feature type="domain" description="FAD/NAD(P)-binding" evidence="14">
    <location>
        <begin position="138"/>
        <end position="466"/>
    </location>
</feature>
<evidence type="ECO:0008006" key="18">
    <source>
        <dbReference type="Google" id="ProtNLM"/>
    </source>
</evidence>
<dbReference type="PANTHER" id="PTHR43557:SF4">
    <property type="entry name" value="APOPTOSIS-INDUCING FACTOR 1, MITOCHONDRIAL"/>
    <property type="match status" value="1"/>
</dbReference>
<evidence type="ECO:0000259" key="15">
    <source>
        <dbReference type="Pfam" id="PF14721"/>
    </source>
</evidence>
<keyword evidence="17" id="KW-1185">Reference proteome</keyword>
<dbReference type="OrthoDB" id="6029at2759"/>
<comment type="subcellular location">
    <subcellularLocation>
        <location evidence="2">Mitochondrion</location>
    </subcellularLocation>
</comment>
<dbReference type="InterPro" id="IPR029324">
    <property type="entry name" value="AIF_C"/>
</dbReference>